<organism evidence="2 3">
    <name type="scientific">Corchorus capsularis</name>
    <name type="common">Jute</name>
    <dbReference type="NCBI Taxonomy" id="210143"/>
    <lineage>
        <taxon>Eukaryota</taxon>
        <taxon>Viridiplantae</taxon>
        <taxon>Streptophyta</taxon>
        <taxon>Embryophyta</taxon>
        <taxon>Tracheophyta</taxon>
        <taxon>Spermatophyta</taxon>
        <taxon>Magnoliopsida</taxon>
        <taxon>eudicotyledons</taxon>
        <taxon>Gunneridae</taxon>
        <taxon>Pentapetalae</taxon>
        <taxon>rosids</taxon>
        <taxon>malvids</taxon>
        <taxon>Malvales</taxon>
        <taxon>Malvaceae</taxon>
        <taxon>Grewioideae</taxon>
        <taxon>Apeibeae</taxon>
        <taxon>Corchorus</taxon>
    </lineage>
</organism>
<dbReference type="InterPro" id="IPR036397">
    <property type="entry name" value="RNaseH_sf"/>
</dbReference>
<dbReference type="SUPFAM" id="SSF53098">
    <property type="entry name" value="Ribonuclease H-like"/>
    <property type="match status" value="1"/>
</dbReference>
<dbReference type="Proteomes" id="UP000188268">
    <property type="component" value="Unassembled WGS sequence"/>
</dbReference>
<comment type="caution">
    <text evidence="2">The sequence shown here is derived from an EMBL/GenBank/DDBJ whole genome shotgun (WGS) entry which is preliminary data.</text>
</comment>
<accession>A0A1R3GNM4</accession>
<dbReference type="CDD" id="cd06222">
    <property type="entry name" value="RNase_H_like"/>
    <property type="match status" value="1"/>
</dbReference>
<dbReference type="Gene3D" id="3.30.420.10">
    <property type="entry name" value="Ribonuclease H-like superfamily/Ribonuclease H"/>
    <property type="match status" value="1"/>
</dbReference>
<dbReference type="AlphaFoldDB" id="A0A1R3GNM4"/>
<dbReference type="PROSITE" id="PS50879">
    <property type="entry name" value="RNASE_H_1"/>
    <property type="match status" value="1"/>
</dbReference>
<dbReference type="InterPro" id="IPR053151">
    <property type="entry name" value="RNase_H-like"/>
</dbReference>
<dbReference type="OrthoDB" id="1002594at2759"/>
<feature type="domain" description="RNase H type-1" evidence="1">
    <location>
        <begin position="20"/>
        <end position="151"/>
    </location>
</feature>
<evidence type="ECO:0000313" key="3">
    <source>
        <dbReference type="Proteomes" id="UP000188268"/>
    </source>
</evidence>
<dbReference type="EMBL" id="AWWV01013878">
    <property type="protein sequence ID" value="OMO59708.1"/>
    <property type="molecule type" value="Genomic_DNA"/>
</dbReference>
<dbReference type="OMA" id="MASICCQ"/>
<dbReference type="InterPro" id="IPR044730">
    <property type="entry name" value="RNase_H-like_dom_plant"/>
</dbReference>
<dbReference type="PANTHER" id="PTHR47723">
    <property type="entry name" value="OS05G0353850 PROTEIN"/>
    <property type="match status" value="1"/>
</dbReference>
<dbReference type="Pfam" id="PF13456">
    <property type="entry name" value="RVT_3"/>
    <property type="match status" value="1"/>
</dbReference>
<dbReference type="Gramene" id="OMO59708">
    <property type="protein sequence ID" value="OMO59708"/>
    <property type="gene ID" value="CCACVL1_24654"/>
</dbReference>
<dbReference type="GO" id="GO:0003676">
    <property type="term" value="F:nucleic acid binding"/>
    <property type="evidence" value="ECO:0007669"/>
    <property type="project" value="InterPro"/>
</dbReference>
<sequence length="214" mass="23413">MPPKGIKQMEERHIKWHPPVLSYFKINTDGASLGNPGPAGAGGIIRDCNGIYVKAFCRKLGVASNTTAELWAIRDGLKIALDLGLSNRVLIESDSTTAIHLIEGSFNCSHPNAAIINDCRWLMMQLGINQVLHTYREGNQVVDLLSKQAVHQEHNFCLFNSAPSFISSQLLADCMGVSYPRTLNVGNMSLNSFEGVVDYHLAGQNNPPHDVTVT</sequence>
<dbReference type="PANTHER" id="PTHR47723:SF19">
    <property type="entry name" value="POLYNUCLEOTIDYL TRANSFERASE, RIBONUCLEASE H-LIKE SUPERFAMILY PROTEIN"/>
    <property type="match status" value="1"/>
</dbReference>
<dbReference type="InterPro" id="IPR002156">
    <property type="entry name" value="RNaseH_domain"/>
</dbReference>
<evidence type="ECO:0000313" key="2">
    <source>
        <dbReference type="EMBL" id="OMO59708.1"/>
    </source>
</evidence>
<name>A0A1R3GNM4_COCAP</name>
<dbReference type="InterPro" id="IPR012337">
    <property type="entry name" value="RNaseH-like_sf"/>
</dbReference>
<reference evidence="2 3" key="1">
    <citation type="submission" date="2013-09" db="EMBL/GenBank/DDBJ databases">
        <title>Corchorus capsularis genome sequencing.</title>
        <authorList>
            <person name="Alam M."/>
            <person name="Haque M.S."/>
            <person name="Islam M.S."/>
            <person name="Emdad E.M."/>
            <person name="Islam M.M."/>
            <person name="Ahmed B."/>
            <person name="Halim A."/>
            <person name="Hossen Q.M.M."/>
            <person name="Hossain M.Z."/>
            <person name="Ahmed R."/>
            <person name="Khan M.M."/>
            <person name="Islam R."/>
            <person name="Rashid M.M."/>
            <person name="Khan S.A."/>
            <person name="Rahman M.S."/>
            <person name="Alam M."/>
        </authorList>
    </citation>
    <scope>NUCLEOTIDE SEQUENCE [LARGE SCALE GENOMIC DNA]</scope>
    <source>
        <strain evidence="3">cv. CVL-1</strain>
        <tissue evidence="2">Whole seedling</tissue>
    </source>
</reference>
<gene>
    <name evidence="2" type="ORF">CCACVL1_24654</name>
</gene>
<evidence type="ECO:0000259" key="1">
    <source>
        <dbReference type="PROSITE" id="PS50879"/>
    </source>
</evidence>
<dbReference type="GO" id="GO:0004523">
    <property type="term" value="F:RNA-DNA hybrid ribonuclease activity"/>
    <property type="evidence" value="ECO:0007669"/>
    <property type="project" value="InterPro"/>
</dbReference>
<proteinExistence type="predicted"/>
<protein>
    <recommendedName>
        <fullName evidence="1">RNase H type-1 domain-containing protein</fullName>
    </recommendedName>
</protein>
<keyword evidence="3" id="KW-1185">Reference proteome</keyword>